<feature type="transmembrane region" description="Helical" evidence="10">
    <location>
        <begin position="144"/>
        <end position="167"/>
    </location>
</feature>
<evidence type="ECO:0000256" key="2">
    <source>
        <dbReference type="ARBA" id="ARBA00004687"/>
    </source>
</evidence>
<keyword evidence="8 10" id="KW-1133">Transmembrane helix</keyword>
<feature type="transmembrane region" description="Helical" evidence="10">
    <location>
        <begin position="358"/>
        <end position="378"/>
    </location>
</feature>
<evidence type="ECO:0000313" key="11">
    <source>
        <dbReference type="EMBL" id="NHC34124.1"/>
    </source>
</evidence>
<evidence type="ECO:0000256" key="9">
    <source>
        <dbReference type="ARBA" id="ARBA00023136"/>
    </source>
</evidence>
<comment type="pathway">
    <text evidence="2">Glycolipid biosynthesis; glycosylphosphatidylinositol-anchor biosynthesis.</text>
</comment>
<accession>A0A9X5I408</accession>
<dbReference type="Proteomes" id="UP000031532">
    <property type="component" value="Unassembled WGS sequence"/>
</dbReference>
<comment type="subcellular location">
    <subcellularLocation>
        <location evidence="1">Endoplasmic reticulum membrane</location>
        <topology evidence="1">Multi-pass membrane protein</topology>
    </subcellularLocation>
</comment>
<dbReference type="OrthoDB" id="151635at2"/>
<feature type="transmembrane region" description="Helical" evidence="10">
    <location>
        <begin position="101"/>
        <end position="124"/>
    </location>
</feature>
<dbReference type="GO" id="GO:0000009">
    <property type="term" value="F:alpha-1,6-mannosyltransferase activity"/>
    <property type="evidence" value="ECO:0007669"/>
    <property type="project" value="InterPro"/>
</dbReference>
<dbReference type="AlphaFoldDB" id="A0A9X5I408"/>
<keyword evidence="6 10" id="KW-0812">Transmembrane</keyword>
<evidence type="ECO:0000256" key="4">
    <source>
        <dbReference type="ARBA" id="ARBA00022676"/>
    </source>
</evidence>
<dbReference type="PANTHER" id="PTHR12468">
    <property type="entry name" value="GPI MANNOSYLTRANSFERASE 2"/>
    <property type="match status" value="1"/>
</dbReference>
<feature type="transmembrane region" description="Helical" evidence="10">
    <location>
        <begin position="174"/>
        <end position="192"/>
    </location>
</feature>
<sequence>MLFIAPALPKPPGGVIPNFGWGVFSHWDSVFYQQIATSGYAGDNVAFFPLFPLCIRALMLLGLSAEMAGVLVNNLAFLGALLLLASWMARQYGTNAARWSAAVLAWCPLSLFGTVVYTEGLYLLCSTATLRAFEFKQYPGVALWGMLATATRPTGIAIVPALIIAAWKERRQSIAYLASLAAGSGLLLYSLYCRIYLGDWLAFGHAQQEWKRSLGFDVQGWWKMLMQVVVGTANWKSGRLEDPLHPLLFVALIALAYCLWRWRSRFNPVKVGYGFCVLVLALWLLAGDPLLNAVAVLGGIYLLWHMRQQLTPVAIAYGFCGLGLLLVSGSTWSLTRLVYGIVSLPIALSLLLSRHPRWGYITLVFFTILLILFSVRFAQELWVG</sequence>
<dbReference type="GO" id="GO:0006506">
    <property type="term" value="P:GPI anchor biosynthetic process"/>
    <property type="evidence" value="ECO:0007669"/>
    <property type="project" value="UniProtKB-KW"/>
</dbReference>
<comment type="caution">
    <text evidence="11">The sequence shown here is derived from an EMBL/GenBank/DDBJ whole genome shotgun (WGS) entry which is preliminary data.</text>
</comment>
<keyword evidence="5" id="KW-0808">Transferase</keyword>
<dbReference type="PANTHER" id="PTHR12468:SF2">
    <property type="entry name" value="GPI MANNOSYLTRANSFERASE 2"/>
    <property type="match status" value="1"/>
</dbReference>
<dbReference type="GO" id="GO:0016020">
    <property type="term" value="C:membrane"/>
    <property type="evidence" value="ECO:0007669"/>
    <property type="project" value="GOC"/>
</dbReference>
<keyword evidence="3" id="KW-0337">GPI-anchor biosynthesis</keyword>
<feature type="transmembrane region" description="Helical" evidence="10">
    <location>
        <begin position="244"/>
        <end position="260"/>
    </location>
</feature>
<dbReference type="InterPro" id="IPR007315">
    <property type="entry name" value="PIG-V/Gpi18"/>
</dbReference>
<dbReference type="Pfam" id="PF04188">
    <property type="entry name" value="Mannosyl_trans2"/>
    <property type="match status" value="1"/>
</dbReference>
<dbReference type="GO" id="GO:0031501">
    <property type="term" value="C:mannosyltransferase complex"/>
    <property type="evidence" value="ECO:0007669"/>
    <property type="project" value="TreeGrafter"/>
</dbReference>
<evidence type="ECO:0000256" key="8">
    <source>
        <dbReference type="ARBA" id="ARBA00022989"/>
    </source>
</evidence>
<protein>
    <recommendedName>
        <fullName evidence="13">Integral membrane protein</fullName>
    </recommendedName>
</protein>
<dbReference type="EMBL" id="JTJC03000001">
    <property type="protein sequence ID" value="NHC34124.1"/>
    <property type="molecule type" value="Genomic_DNA"/>
</dbReference>
<evidence type="ECO:0000256" key="10">
    <source>
        <dbReference type="SAM" id="Phobius"/>
    </source>
</evidence>
<feature type="transmembrane region" description="Helical" evidence="10">
    <location>
        <begin position="272"/>
        <end position="304"/>
    </location>
</feature>
<name>A0A9X5I408_9CYAN</name>
<proteinExistence type="predicted"/>
<organism evidence="11 12">
    <name type="scientific">Scytonema millei VB511283</name>
    <dbReference type="NCBI Taxonomy" id="1245923"/>
    <lineage>
        <taxon>Bacteria</taxon>
        <taxon>Bacillati</taxon>
        <taxon>Cyanobacteriota</taxon>
        <taxon>Cyanophyceae</taxon>
        <taxon>Nostocales</taxon>
        <taxon>Scytonemataceae</taxon>
        <taxon>Scytonema</taxon>
    </lineage>
</organism>
<gene>
    <name evidence="11" type="ORF">QH73_0005505</name>
</gene>
<feature type="transmembrane region" description="Helical" evidence="10">
    <location>
        <begin position="310"/>
        <end position="327"/>
    </location>
</feature>
<dbReference type="GO" id="GO:0004376">
    <property type="term" value="F:GPI mannosyltransferase activity"/>
    <property type="evidence" value="ECO:0007669"/>
    <property type="project" value="InterPro"/>
</dbReference>
<evidence type="ECO:0000256" key="5">
    <source>
        <dbReference type="ARBA" id="ARBA00022679"/>
    </source>
</evidence>
<evidence type="ECO:0000256" key="6">
    <source>
        <dbReference type="ARBA" id="ARBA00022692"/>
    </source>
</evidence>
<keyword evidence="4" id="KW-0328">Glycosyltransferase</keyword>
<evidence type="ECO:0000313" key="12">
    <source>
        <dbReference type="Proteomes" id="UP000031532"/>
    </source>
</evidence>
<feature type="transmembrane region" description="Helical" evidence="10">
    <location>
        <begin position="334"/>
        <end position="352"/>
    </location>
</feature>
<evidence type="ECO:0000256" key="7">
    <source>
        <dbReference type="ARBA" id="ARBA00022824"/>
    </source>
</evidence>
<evidence type="ECO:0000256" key="1">
    <source>
        <dbReference type="ARBA" id="ARBA00004477"/>
    </source>
</evidence>
<keyword evidence="12" id="KW-1185">Reference proteome</keyword>
<reference evidence="11 12" key="1">
    <citation type="journal article" date="2015" name="Genome Announc.">
        <title>Draft Genome Sequence of the Terrestrial Cyanobacterium Scytonema millei VB511283, Isolated from Eastern India.</title>
        <authorList>
            <person name="Sen D."/>
            <person name="Chandrababunaidu M.M."/>
            <person name="Singh D."/>
            <person name="Sanghi N."/>
            <person name="Ghorai A."/>
            <person name="Mishra G.P."/>
            <person name="Madduluri M."/>
            <person name="Adhikary S.P."/>
            <person name="Tripathy S."/>
        </authorList>
    </citation>
    <scope>NUCLEOTIDE SEQUENCE [LARGE SCALE GENOMIC DNA]</scope>
    <source>
        <strain evidence="11 12">VB511283</strain>
    </source>
</reference>
<keyword evidence="9 10" id="KW-0472">Membrane</keyword>
<keyword evidence="7" id="KW-0256">Endoplasmic reticulum</keyword>
<evidence type="ECO:0008006" key="13">
    <source>
        <dbReference type="Google" id="ProtNLM"/>
    </source>
</evidence>
<evidence type="ECO:0000256" key="3">
    <source>
        <dbReference type="ARBA" id="ARBA00022502"/>
    </source>
</evidence>
<feature type="transmembrane region" description="Helical" evidence="10">
    <location>
        <begin position="71"/>
        <end position="89"/>
    </location>
</feature>